<evidence type="ECO:0000313" key="9">
    <source>
        <dbReference type="EMBL" id="RIH76866.1"/>
    </source>
</evidence>
<feature type="transmembrane region" description="Helical" evidence="7">
    <location>
        <begin position="221"/>
        <end position="247"/>
    </location>
</feature>
<feature type="transmembrane region" description="Helical" evidence="7">
    <location>
        <begin position="302"/>
        <end position="322"/>
    </location>
</feature>
<feature type="transmembrane region" description="Helical" evidence="7">
    <location>
        <begin position="107"/>
        <end position="128"/>
    </location>
</feature>
<dbReference type="Proteomes" id="UP000266089">
    <property type="component" value="Unassembled WGS sequence"/>
</dbReference>
<feature type="transmembrane region" description="Helical" evidence="7">
    <location>
        <begin position="74"/>
        <end position="95"/>
    </location>
</feature>
<accession>A0A399DY91</accession>
<dbReference type="PANTHER" id="PTHR30193">
    <property type="entry name" value="ABC TRANSPORTER PERMEASE PROTEIN"/>
    <property type="match status" value="1"/>
</dbReference>
<proteinExistence type="inferred from homology"/>
<comment type="subcellular location">
    <subcellularLocation>
        <location evidence="1 7">Cell membrane</location>
        <topology evidence="1 7">Multi-pass membrane protein</topology>
    </subcellularLocation>
</comment>
<dbReference type="InterPro" id="IPR051393">
    <property type="entry name" value="ABC_transporter_permease"/>
</dbReference>
<dbReference type="CDD" id="cd06261">
    <property type="entry name" value="TM_PBP2"/>
    <property type="match status" value="1"/>
</dbReference>
<dbReference type="InterPro" id="IPR000515">
    <property type="entry name" value="MetI-like"/>
</dbReference>
<evidence type="ECO:0000256" key="4">
    <source>
        <dbReference type="ARBA" id="ARBA00022692"/>
    </source>
</evidence>
<organism evidence="9 10">
    <name type="scientific">Meiothermus taiwanensis</name>
    <dbReference type="NCBI Taxonomy" id="172827"/>
    <lineage>
        <taxon>Bacteria</taxon>
        <taxon>Thermotogati</taxon>
        <taxon>Deinococcota</taxon>
        <taxon>Deinococci</taxon>
        <taxon>Thermales</taxon>
        <taxon>Thermaceae</taxon>
        <taxon>Meiothermus</taxon>
    </lineage>
</organism>
<protein>
    <submittedName>
        <fullName evidence="9">Lactose transport system permease protein LacF</fullName>
    </submittedName>
</protein>
<dbReference type="PROSITE" id="PS50928">
    <property type="entry name" value="ABC_TM1"/>
    <property type="match status" value="1"/>
</dbReference>
<feature type="transmembrane region" description="Helical" evidence="7">
    <location>
        <begin position="334"/>
        <end position="352"/>
    </location>
</feature>
<name>A0A399DY91_9DEIN</name>
<dbReference type="PANTHER" id="PTHR30193:SF37">
    <property type="entry name" value="INNER MEMBRANE ABC TRANSPORTER PERMEASE PROTEIN YCJO"/>
    <property type="match status" value="1"/>
</dbReference>
<evidence type="ECO:0000256" key="2">
    <source>
        <dbReference type="ARBA" id="ARBA00022448"/>
    </source>
</evidence>
<comment type="caution">
    <text evidence="9">The sequence shown here is derived from an EMBL/GenBank/DDBJ whole genome shotgun (WGS) entry which is preliminary data.</text>
</comment>
<dbReference type="InterPro" id="IPR035906">
    <property type="entry name" value="MetI-like_sf"/>
</dbReference>
<dbReference type="Pfam" id="PF00528">
    <property type="entry name" value="BPD_transp_1"/>
    <property type="match status" value="1"/>
</dbReference>
<comment type="similarity">
    <text evidence="7">Belongs to the binding-protein-dependent transport system permease family.</text>
</comment>
<dbReference type="GO" id="GO:0005886">
    <property type="term" value="C:plasma membrane"/>
    <property type="evidence" value="ECO:0007669"/>
    <property type="project" value="UniProtKB-SubCell"/>
</dbReference>
<dbReference type="OrthoDB" id="9786413at2"/>
<evidence type="ECO:0000313" key="10">
    <source>
        <dbReference type="Proteomes" id="UP000266089"/>
    </source>
</evidence>
<sequence length="363" mass="39730">MLRSQRIEALYALLFLAPFLIHLGIFFVFAFVRTVGFSFTDATLIGQSSRFVGFANFVELFREPRFLAALTHSISFMLVVTTLQTFLALALAAVLNQRLRGITFFRTVYYIPSVLSSAAVTVIAIWFFQKTGFLNTFIGYIGSLSPVLLTFGVLFVLAQAVQVGLERWRGLPVPWLDPALATISLVVALALTWGLVGLGVVRPLEARPPEFTWLTNPDRFLGVPIPLWSIVILNTFTTIPTLMLIFLAGLQDIPKSLYEAASIDGATPLQQFFSVTVPMLRPVTFLVITLSLIGTLQMFDQVALMGDAAPLDSIIVLAYYVYNNVFSGEGKVGLASAAALILAGLTFAIVLLQRALGISEKAH</sequence>
<dbReference type="AlphaFoldDB" id="A0A399DY91"/>
<evidence type="ECO:0000259" key="8">
    <source>
        <dbReference type="PROSITE" id="PS50928"/>
    </source>
</evidence>
<keyword evidence="3" id="KW-1003">Cell membrane</keyword>
<keyword evidence="6 7" id="KW-0472">Membrane</keyword>
<dbReference type="RefSeq" id="WP_027888465.1">
    <property type="nucleotide sequence ID" value="NZ_JBHSXZ010000031.1"/>
</dbReference>
<feature type="transmembrane region" description="Helical" evidence="7">
    <location>
        <begin position="134"/>
        <end position="158"/>
    </location>
</feature>
<evidence type="ECO:0000256" key="3">
    <source>
        <dbReference type="ARBA" id="ARBA00022475"/>
    </source>
</evidence>
<dbReference type="EMBL" id="QWKX01000035">
    <property type="protein sequence ID" value="RIH76866.1"/>
    <property type="molecule type" value="Genomic_DNA"/>
</dbReference>
<gene>
    <name evidence="9" type="primary">lacF_2</name>
    <name evidence="9" type="ORF">Mcate_01587</name>
</gene>
<dbReference type="Gene3D" id="1.10.3720.10">
    <property type="entry name" value="MetI-like"/>
    <property type="match status" value="1"/>
</dbReference>
<feature type="domain" description="ABC transmembrane type-1" evidence="8">
    <location>
        <begin position="70"/>
        <end position="353"/>
    </location>
</feature>
<keyword evidence="4 7" id="KW-0812">Transmembrane</keyword>
<dbReference type="SUPFAM" id="SSF161098">
    <property type="entry name" value="MetI-like"/>
    <property type="match status" value="1"/>
</dbReference>
<evidence type="ECO:0000256" key="1">
    <source>
        <dbReference type="ARBA" id="ARBA00004651"/>
    </source>
</evidence>
<feature type="transmembrane region" description="Helical" evidence="7">
    <location>
        <begin position="179"/>
        <end position="201"/>
    </location>
</feature>
<evidence type="ECO:0000256" key="5">
    <source>
        <dbReference type="ARBA" id="ARBA00022989"/>
    </source>
</evidence>
<evidence type="ECO:0000256" key="7">
    <source>
        <dbReference type="RuleBase" id="RU363032"/>
    </source>
</evidence>
<reference evidence="9 10" key="1">
    <citation type="submission" date="2018-08" db="EMBL/GenBank/DDBJ databases">
        <title>Meiothermus cateniformans JCM 15151 genome sequencing project.</title>
        <authorList>
            <person name="Da Costa M.S."/>
            <person name="Albuquerque L."/>
            <person name="Raposo P."/>
            <person name="Froufe H.J.C."/>
            <person name="Barroso C.S."/>
            <person name="Egas C."/>
        </authorList>
    </citation>
    <scope>NUCLEOTIDE SEQUENCE [LARGE SCALE GENOMIC DNA]</scope>
    <source>
        <strain evidence="9 10">JCM 15151</strain>
    </source>
</reference>
<evidence type="ECO:0000256" key="6">
    <source>
        <dbReference type="ARBA" id="ARBA00023136"/>
    </source>
</evidence>
<keyword evidence="2 7" id="KW-0813">Transport</keyword>
<keyword evidence="5 7" id="KW-1133">Transmembrane helix</keyword>
<feature type="transmembrane region" description="Helical" evidence="7">
    <location>
        <begin position="12"/>
        <end position="32"/>
    </location>
</feature>
<dbReference type="GO" id="GO:0055085">
    <property type="term" value="P:transmembrane transport"/>
    <property type="evidence" value="ECO:0007669"/>
    <property type="project" value="InterPro"/>
</dbReference>